<dbReference type="EMBL" id="CP088295">
    <property type="protein sequence ID" value="UUY02728.1"/>
    <property type="molecule type" value="Genomic_DNA"/>
</dbReference>
<dbReference type="InterPro" id="IPR036928">
    <property type="entry name" value="AS_sf"/>
</dbReference>
<feature type="compositionally biased region" description="Polar residues" evidence="1">
    <location>
        <begin position="881"/>
        <end position="894"/>
    </location>
</feature>
<evidence type="ECO:0000313" key="5">
    <source>
        <dbReference type="Proteomes" id="UP001058860"/>
    </source>
</evidence>
<evidence type="ECO:0000256" key="2">
    <source>
        <dbReference type="SAM" id="SignalP"/>
    </source>
</evidence>
<dbReference type="Pfam" id="PF01425">
    <property type="entry name" value="Amidase"/>
    <property type="match status" value="1"/>
</dbReference>
<dbReference type="InterPro" id="IPR023631">
    <property type="entry name" value="Amidase_dom"/>
</dbReference>
<organism evidence="4 5">
    <name type="scientific">Svornostia abyssi</name>
    <dbReference type="NCBI Taxonomy" id="2898438"/>
    <lineage>
        <taxon>Bacteria</taxon>
        <taxon>Bacillati</taxon>
        <taxon>Actinomycetota</taxon>
        <taxon>Thermoleophilia</taxon>
        <taxon>Solirubrobacterales</taxon>
        <taxon>Baekduiaceae</taxon>
        <taxon>Svornostia</taxon>
    </lineage>
</organism>
<dbReference type="Gene3D" id="3.90.1300.10">
    <property type="entry name" value="Amidase signature (AS) domain"/>
    <property type="match status" value="1"/>
</dbReference>
<feature type="region of interest" description="Disordered" evidence="1">
    <location>
        <begin position="866"/>
        <end position="894"/>
    </location>
</feature>
<protein>
    <submittedName>
        <fullName evidence="4">Amidase</fullName>
    </submittedName>
</protein>
<keyword evidence="5" id="KW-1185">Reference proteome</keyword>
<proteinExistence type="predicted"/>
<feature type="chain" id="PRO_5046329400" evidence="2">
    <location>
        <begin position="39"/>
        <end position="1010"/>
    </location>
</feature>
<feature type="domain" description="Amidase" evidence="3">
    <location>
        <begin position="389"/>
        <end position="835"/>
    </location>
</feature>
<name>A0ABY5PDL7_9ACTN</name>
<dbReference type="RefSeq" id="WP_353863250.1">
    <property type="nucleotide sequence ID" value="NZ_CP088295.1"/>
</dbReference>
<dbReference type="PANTHER" id="PTHR42678:SF34">
    <property type="entry name" value="OS04G0183300 PROTEIN"/>
    <property type="match status" value="1"/>
</dbReference>
<dbReference type="PANTHER" id="PTHR42678">
    <property type="entry name" value="AMIDASE"/>
    <property type="match status" value="1"/>
</dbReference>
<evidence type="ECO:0000313" key="4">
    <source>
        <dbReference type="EMBL" id="UUY02728.1"/>
    </source>
</evidence>
<feature type="signal peptide" evidence="2">
    <location>
        <begin position="1"/>
        <end position="38"/>
    </location>
</feature>
<keyword evidence="2" id="KW-0732">Signal</keyword>
<evidence type="ECO:0000259" key="3">
    <source>
        <dbReference type="Pfam" id="PF01425"/>
    </source>
</evidence>
<sequence>MSSSPIPRARSRARARRAGGALLSSAGLALACASPAAAVNFVTTANGVEWGVHDAARPGLDTGSIRNTTNNGLVGFGNLRIVVSGVPDSDTTKRFNGEMLRGFGLKFNGGDGSDPTFETTTPVTLGGVEVERTLKILSAKNTARWLDTFTNTTDRVITLQTSFGGTAGTTNATTHSKIVETSSGDTAADSADAWVQVATPHSSATTLTSGPTISGPSAVVLGTPSFSGNFTGIGVQQYNPFTTALPTSAPADPLKDSFYGYKHTLTLQPGQTKSVLRFVVVGRGEKTSPSSTLPDPGTQIAAVKTGATDLAANPDLSGLPFADICTVANWNLASLPSFNEGLCEEFVEPVAPTAKPTKLPVTGSPYDVVGKSMSEIQEDMEAGVTTSQEVTRAYLDRIAAYDTGPFGLHTFITVADSAMEQAKAADAKRAAGETGDLLGIPVAVKDNYDTAGIQTTNGTKALEGFVPKKDAFQVKQLRDAGAVIIGKTTMSEFANSGSYSESGFGMAWNAHKPSKTTLGSSGGTGSAIPSSFAAIGMGSQTGVSLYAPSTGGGLVTMRGTDGIASGAGVMPLTWLQDFAGPMGRTVEDVARFLNVTAGTDPEDVQTVHDDAGEKRPDDYTDFLDEDALVGKKIGYIPGSFTANSSYGQDTGTMDAMVAELQKFVDAGATLVPIDTVATPVPGTGTPDPAIPDANVKRRNEGWARYFGRHDNAPFTRGSQILSSPKNLPYNRQTVADGTDLTDAEVTRILEARDVSKERIDTWMDTLGVDAVVYPGFRSDVYDNDGAQTLSSDRNHGFLTSNYGLPTIVVPVGSNPVGDPMTLQIIGRAYDDGPVLGLGYALEQEVGAEGKIIPATTPKLQYVPGTPVPPITPQQPTEPVTLPSQPDPVSNASAPVPASQTAAKLTVTIPSSARVRGGRVRVALKNPTKRTLTGTIVLRGRATKNGKTGTYTFGTAQVTIGAGKSRTVSIKLGPTGLKALKGKSSTKVTARFFGRPTEDTTTTTKSVTLRP</sequence>
<dbReference type="SUPFAM" id="SSF75304">
    <property type="entry name" value="Amidase signature (AS) enzymes"/>
    <property type="match status" value="1"/>
</dbReference>
<gene>
    <name evidence="4" type="ORF">LRS13_18870</name>
</gene>
<accession>A0ABY5PDL7</accession>
<reference evidence="5" key="1">
    <citation type="submission" date="2021-11" db="EMBL/GenBank/DDBJ databases">
        <title>Cultivation dependent microbiological survey of springs from the worlds oldest radium mine currently devoted to the extraction of radon-saturated water.</title>
        <authorList>
            <person name="Kapinusova G."/>
            <person name="Smrhova T."/>
            <person name="Strejcek M."/>
            <person name="Suman J."/>
            <person name="Jani K."/>
            <person name="Pajer P."/>
            <person name="Uhlik O."/>
        </authorList>
    </citation>
    <scope>NUCLEOTIDE SEQUENCE [LARGE SCALE GENOMIC DNA]</scope>
    <source>
        <strain evidence="5">J379</strain>
    </source>
</reference>
<evidence type="ECO:0000256" key="1">
    <source>
        <dbReference type="SAM" id="MobiDB-lite"/>
    </source>
</evidence>
<dbReference type="Proteomes" id="UP001058860">
    <property type="component" value="Chromosome"/>
</dbReference>